<dbReference type="GO" id="GO:0046872">
    <property type="term" value="F:metal ion binding"/>
    <property type="evidence" value="ECO:0007669"/>
    <property type="project" value="UniProtKB-KW"/>
</dbReference>
<evidence type="ECO:0000256" key="3">
    <source>
        <dbReference type="ARBA" id="ARBA00022723"/>
    </source>
</evidence>
<evidence type="ECO:0000256" key="2">
    <source>
        <dbReference type="ARBA" id="ARBA00007749"/>
    </source>
</evidence>
<evidence type="ECO:0000256" key="4">
    <source>
        <dbReference type="ARBA" id="ARBA00022801"/>
    </source>
</evidence>
<comment type="cofactor">
    <cofactor evidence="1">
        <name>Zn(2+)</name>
        <dbReference type="ChEBI" id="CHEBI:29105"/>
    </cofactor>
</comment>
<dbReference type="AlphaFoldDB" id="A0A1L7WN94"/>
<dbReference type="InterPro" id="IPR051013">
    <property type="entry name" value="MBL_superfamily_lactonases"/>
</dbReference>
<name>A0A1L7WN94_9HELO</name>
<reference evidence="7 8" key="1">
    <citation type="submission" date="2016-03" db="EMBL/GenBank/DDBJ databases">
        <authorList>
            <person name="Ploux O."/>
        </authorList>
    </citation>
    <scope>NUCLEOTIDE SEQUENCE [LARGE SCALE GENOMIC DNA]</scope>
    <source>
        <strain evidence="7 8">UAMH 11012</strain>
    </source>
</reference>
<keyword evidence="3" id="KW-0479">Metal-binding</keyword>
<dbReference type="STRING" id="576137.A0A1L7WN94"/>
<evidence type="ECO:0000256" key="1">
    <source>
        <dbReference type="ARBA" id="ARBA00001947"/>
    </source>
</evidence>
<proteinExistence type="inferred from homology"/>
<dbReference type="Proteomes" id="UP000184330">
    <property type="component" value="Unassembled WGS sequence"/>
</dbReference>
<keyword evidence="5" id="KW-0862">Zinc</keyword>
<organism evidence="7 8">
    <name type="scientific">Phialocephala subalpina</name>
    <dbReference type="NCBI Taxonomy" id="576137"/>
    <lineage>
        <taxon>Eukaryota</taxon>
        <taxon>Fungi</taxon>
        <taxon>Dikarya</taxon>
        <taxon>Ascomycota</taxon>
        <taxon>Pezizomycotina</taxon>
        <taxon>Leotiomycetes</taxon>
        <taxon>Helotiales</taxon>
        <taxon>Mollisiaceae</taxon>
        <taxon>Phialocephala</taxon>
        <taxon>Phialocephala fortinii species complex</taxon>
    </lineage>
</organism>
<dbReference type="OrthoDB" id="10250730at2759"/>
<keyword evidence="4" id="KW-0378">Hydrolase</keyword>
<comment type="similarity">
    <text evidence="2">Belongs to the metallo-beta-lactamase superfamily.</text>
</comment>
<sequence>MTSSAHVLSLPAPAKNQTYVTISALDAGWLTLPEHLFITNAALEKRTTVPSLAFLIQHHSPSNNLPTSSTNLVFDLGLKRDFTKYRTAQQHHASQRQPTITSPDAAASLLAGGVDPKKDIDTVILSHVHWDHVGTPSDFPNSRFVVGSGTLHLLANGAGPLYPAELFNYDELPFDRTYELPPSSSSEVEKAAKQQTDHKWEALADFPAVVDFFGDGSVYIVDSPGHLIGHVNLLARISPTKWVYLGGDCCHDVRILTGECDVAMYDDGHGGLRSVHLDTDAAKGTISRIGGLLKRGQVVQEDGGEVDVEVVVAHDKGWSESNKERFLPGHL</sequence>
<dbReference type="CDD" id="cd07730">
    <property type="entry name" value="metallo-hydrolase-like_MBL-fold"/>
    <property type="match status" value="1"/>
</dbReference>
<gene>
    <name evidence="7" type="ORF">PAC_04115</name>
</gene>
<dbReference type="GO" id="GO:0016787">
    <property type="term" value="F:hydrolase activity"/>
    <property type="evidence" value="ECO:0007669"/>
    <property type="project" value="UniProtKB-KW"/>
</dbReference>
<dbReference type="EMBL" id="FJOG01000004">
    <property type="protein sequence ID" value="CZR54232.1"/>
    <property type="molecule type" value="Genomic_DNA"/>
</dbReference>
<protein>
    <recommendedName>
        <fullName evidence="6">Metallo-beta-lactamase domain-containing protein</fullName>
    </recommendedName>
</protein>
<dbReference type="PANTHER" id="PTHR42978:SF2">
    <property type="entry name" value="102 KBASES UNSTABLE REGION: FROM 1 TO 119443"/>
    <property type="match status" value="1"/>
</dbReference>
<evidence type="ECO:0000256" key="5">
    <source>
        <dbReference type="ARBA" id="ARBA00022833"/>
    </source>
</evidence>
<dbReference type="SUPFAM" id="SSF56281">
    <property type="entry name" value="Metallo-hydrolase/oxidoreductase"/>
    <property type="match status" value="1"/>
</dbReference>
<feature type="domain" description="Metallo-beta-lactamase" evidence="6">
    <location>
        <begin position="116"/>
        <end position="135"/>
    </location>
</feature>
<dbReference type="InterPro" id="IPR001279">
    <property type="entry name" value="Metallo-B-lactamas"/>
</dbReference>
<accession>A0A1L7WN94</accession>
<dbReference type="Pfam" id="PF00753">
    <property type="entry name" value="Lactamase_B"/>
    <property type="match status" value="1"/>
</dbReference>
<dbReference type="PANTHER" id="PTHR42978">
    <property type="entry name" value="QUORUM-QUENCHING LACTONASE YTNP-RELATED-RELATED"/>
    <property type="match status" value="1"/>
</dbReference>
<evidence type="ECO:0000313" key="8">
    <source>
        <dbReference type="Proteomes" id="UP000184330"/>
    </source>
</evidence>
<evidence type="ECO:0000313" key="7">
    <source>
        <dbReference type="EMBL" id="CZR54232.1"/>
    </source>
</evidence>
<dbReference type="InterPro" id="IPR036866">
    <property type="entry name" value="RibonucZ/Hydroxyglut_hydro"/>
</dbReference>
<evidence type="ECO:0000259" key="6">
    <source>
        <dbReference type="Pfam" id="PF00753"/>
    </source>
</evidence>
<dbReference type="Gene3D" id="3.60.15.10">
    <property type="entry name" value="Ribonuclease Z/Hydroxyacylglutathione hydrolase-like"/>
    <property type="match status" value="1"/>
</dbReference>
<keyword evidence="8" id="KW-1185">Reference proteome</keyword>